<dbReference type="Proteomes" id="UP000316778">
    <property type="component" value="Unassembled WGS sequence"/>
</dbReference>
<gene>
    <name evidence="2" type="ORF">LX66_4737</name>
</gene>
<dbReference type="EMBL" id="VLLG01000005">
    <property type="protein sequence ID" value="TWI84370.1"/>
    <property type="molecule type" value="Genomic_DNA"/>
</dbReference>
<evidence type="ECO:0000313" key="3">
    <source>
        <dbReference type="Proteomes" id="UP000316778"/>
    </source>
</evidence>
<evidence type="ECO:0000256" key="1">
    <source>
        <dbReference type="SAM" id="Phobius"/>
    </source>
</evidence>
<keyword evidence="1" id="KW-1133">Transmembrane helix</keyword>
<feature type="transmembrane region" description="Helical" evidence="1">
    <location>
        <begin position="144"/>
        <end position="162"/>
    </location>
</feature>
<feature type="transmembrane region" description="Helical" evidence="1">
    <location>
        <begin position="24"/>
        <end position="44"/>
    </location>
</feature>
<feature type="transmembrane region" description="Helical" evidence="1">
    <location>
        <begin position="442"/>
        <end position="463"/>
    </location>
</feature>
<reference evidence="2 3" key="1">
    <citation type="journal article" date="2013" name="Stand. Genomic Sci.">
        <title>Genomic Encyclopedia of Type Strains, Phase I: The one thousand microbial genomes (KMG-I) project.</title>
        <authorList>
            <person name="Kyrpides N.C."/>
            <person name="Woyke T."/>
            <person name="Eisen J.A."/>
            <person name="Garrity G."/>
            <person name="Lilburn T.G."/>
            <person name="Beck B.J."/>
            <person name="Whitman W.B."/>
            <person name="Hugenholtz P."/>
            <person name="Klenk H.P."/>
        </authorList>
    </citation>
    <scope>NUCLEOTIDE SEQUENCE [LARGE SCALE GENOMIC DNA]</scope>
    <source>
        <strain evidence="2 3">DSM 13484</strain>
    </source>
</reference>
<feature type="transmembrane region" description="Helical" evidence="1">
    <location>
        <begin position="406"/>
        <end position="430"/>
    </location>
</feature>
<comment type="caution">
    <text evidence="2">The sequence shown here is derived from an EMBL/GenBank/DDBJ whole genome shotgun (WGS) entry which is preliminary data.</text>
</comment>
<sequence>MTFQHHTASTPFSKWLWQTRERKLLLGLAGAAVLIQFSVLKYLYPFPNFLPDSYSYLETAFSNQFINMWPIGYSRFLRLLSVFTKSHMLLTLIQYLLLQASMLYLVFTVAYLLQTEKWVLRVLLGCNILNPLLLHISNFVSSDALFATLSLIWFTQLIWIIYKPGWRLLLAHAIILLLAFTVRYNALYYPLISMLAIALCHIHTREKIAGIAVVVILTGIFIAQTIRQYRSTTGTTQFSAFGGWQLASNALFAYAHVPPSPYESVPAQFSALHALVNWHNDSLRQLTQRPDAELGVYYLWDEQAPLKKYVREKYREDSTTDGFKRWASMGPLYGQYGRYLIQQYPIAFTRYYLWPNILNYYSPPLEFLGTYNMGKDSIEATGQFWFGLKSNKVHVTFTDKEITSAIILPVLLAVINLVFIVSFFSFLFLNGLKKSMPLFRQALWIMLLIWFCNAGFSILASPIVLRYQAFPMVTTFTFTVLLVAFIIYESGIVKTPVEEEEHQLMTPAIFSHYHR</sequence>
<dbReference type="OrthoDB" id="636847at2"/>
<proteinExistence type="predicted"/>
<feature type="transmembrane region" description="Helical" evidence="1">
    <location>
        <begin position="95"/>
        <end position="112"/>
    </location>
</feature>
<accession>A0A562SUP2</accession>
<protein>
    <recommendedName>
        <fullName evidence="4">Dolichyl-phosphate-mannose-protein mannosyltransferase</fullName>
    </recommendedName>
</protein>
<evidence type="ECO:0008006" key="4">
    <source>
        <dbReference type="Google" id="ProtNLM"/>
    </source>
</evidence>
<feature type="transmembrane region" description="Helical" evidence="1">
    <location>
        <begin position="208"/>
        <end position="226"/>
    </location>
</feature>
<feature type="transmembrane region" description="Helical" evidence="1">
    <location>
        <begin position="168"/>
        <end position="187"/>
    </location>
</feature>
<feature type="transmembrane region" description="Helical" evidence="1">
    <location>
        <begin position="469"/>
        <end position="488"/>
    </location>
</feature>
<keyword evidence="3" id="KW-1185">Reference proteome</keyword>
<evidence type="ECO:0000313" key="2">
    <source>
        <dbReference type="EMBL" id="TWI84370.1"/>
    </source>
</evidence>
<keyword evidence="1" id="KW-0812">Transmembrane</keyword>
<feature type="transmembrane region" description="Helical" evidence="1">
    <location>
        <begin position="118"/>
        <end position="137"/>
    </location>
</feature>
<keyword evidence="1" id="KW-0472">Membrane</keyword>
<dbReference type="RefSeq" id="WP_145717971.1">
    <property type="nucleotide sequence ID" value="NZ_BAAAFY010000002.1"/>
</dbReference>
<organism evidence="2 3">
    <name type="scientific">Chitinophaga japonensis</name>
    <name type="common">Flexibacter japonensis</name>
    <dbReference type="NCBI Taxonomy" id="104662"/>
    <lineage>
        <taxon>Bacteria</taxon>
        <taxon>Pseudomonadati</taxon>
        <taxon>Bacteroidota</taxon>
        <taxon>Chitinophagia</taxon>
        <taxon>Chitinophagales</taxon>
        <taxon>Chitinophagaceae</taxon>
        <taxon>Chitinophaga</taxon>
    </lineage>
</organism>
<name>A0A562SUP2_CHIJA</name>
<dbReference type="AlphaFoldDB" id="A0A562SUP2"/>